<dbReference type="AlphaFoldDB" id="A0AAV1SLX6"/>
<reference evidence="1 2" key="1">
    <citation type="submission" date="2024-01" db="EMBL/GenBank/DDBJ databases">
        <authorList>
            <person name="Waweru B."/>
        </authorList>
    </citation>
    <scope>NUCLEOTIDE SEQUENCE [LARGE SCALE GENOMIC DNA]</scope>
</reference>
<name>A0AAV1SLX6_9ROSI</name>
<evidence type="ECO:0000313" key="2">
    <source>
        <dbReference type="Proteomes" id="UP001314170"/>
    </source>
</evidence>
<proteinExistence type="predicted"/>
<keyword evidence="2" id="KW-1185">Reference proteome</keyword>
<evidence type="ECO:0000313" key="1">
    <source>
        <dbReference type="EMBL" id="CAK7352258.1"/>
    </source>
</evidence>
<accession>A0AAV1SLX6</accession>
<gene>
    <name evidence="1" type="ORF">DCAF_LOCUS24132</name>
</gene>
<dbReference type="EMBL" id="CAWUPB010001194">
    <property type="protein sequence ID" value="CAK7352258.1"/>
    <property type="molecule type" value="Genomic_DNA"/>
</dbReference>
<organism evidence="1 2">
    <name type="scientific">Dovyalis caffra</name>
    <dbReference type="NCBI Taxonomy" id="77055"/>
    <lineage>
        <taxon>Eukaryota</taxon>
        <taxon>Viridiplantae</taxon>
        <taxon>Streptophyta</taxon>
        <taxon>Embryophyta</taxon>
        <taxon>Tracheophyta</taxon>
        <taxon>Spermatophyta</taxon>
        <taxon>Magnoliopsida</taxon>
        <taxon>eudicotyledons</taxon>
        <taxon>Gunneridae</taxon>
        <taxon>Pentapetalae</taxon>
        <taxon>rosids</taxon>
        <taxon>fabids</taxon>
        <taxon>Malpighiales</taxon>
        <taxon>Salicaceae</taxon>
        <taxon>Flacourtieae</taxon>
        <taxon>Dovyalis</taxon>
    </lineage>
</organism>
<comment type="caution">
    <text evidence="1">The sequence shown here is derived from an EMBL/GenBank/DDBJ whole genome shotgun (WGS) entry which is preliminary data.</text>
</comment>
<dbReference type="Proteomes" id="UP001314170">
    <property type="component" value="Unassembled WGS sequence"/>
</dbReference>
<protein>
    <submittedName>
        <fullName evidence="1">Uncharacterized protein</fullName>
    </submittedName>
</protein>
<sequence>MALSERSPRLAIIIKVKPENTTNKKILINCLIDARWDKLECLFRFGTYFYGFVLCVYPKGEEPRRVTLFLRGSPTLASQGVITRPRLHRQFSPIGNACAAAVAYKIFKGLFASKFRSCIQIRRSHAKVIDNEALIEPIIEPLRMFTFGHESAHWAPSLPLDIHPVQFRKMNRPQKVLLSSTSLLPFIPSTA</sequence>